<evidence type="ECO:0000256" key="1">
    <source>
        <dbReference type="ARBA" id="ARBA00010617"/>
    </source>
</evidence>
<dbReference type="GO" id="GO:0004497">
    <property type="term" value="F:monooxygenase activity"/>
    <property type="evidence" value="ECO:0007669"/>
    <property type="project" value="UniProtKB-KW"/>
</dbReference>
<name>A0AAW6P9K8_9PSED</name>
<dbReference type="RefSeq" id="WP_276214864.1">
    <property type="nucleotide sequence ID" value="NZ_JARJLR010000246.1"/>
</dbReference>
<dbReference type="CDD" id="cd11035">
    <property type="entry name" value="P450cam-like"/>
    <property type="match status" value="1"/>
</dbReference>
<organism evidence="3 4">
    <name type="scientific">Pseudomonas citronellolis</name>
    <dbReference type="NCBI Taxonomy" id="53408"/>
    <lineage>
        <taxon>Bacteria</taxon>
        <taxon>Pseudomonadati</taxon>
        <taxon>Pseudomonadota</taxon>
        <taxon>Gammaproteobacteria</taxon>
        <taxon>Pseudomonadales</taxon>
        <taxon>Pseudomonadaceae</taxon>
        <taxon>Pseudomonas</taxon>
    </lineage>
</organism>
<dbReference type="PRINTS" id="PR00385">
    <property type="entry name" value="P450"/>
</dbReference>
<keyword evidence="2" id="KW-0408">Iron</keyword>
<dbReference type="GO" id="GO:0005506">
    <property type="term" value="F:iron ion binding"/>
    <property type="evidence" value="ECO:0007669"/>
    <property type="project" value="InterPro"/>
</dbReference>
<dbReference type="AlphaFoldDB" id="A0AAW6P9K8"/>
<dbReference type="InterPro" id="IPR017972">
    <property type="entry name" value="Cyt_P450_CS"/>
</dbReference>
<reference evidence="3" key="1">
    <citation type="submission" date="2023-03" db="EMBL/GenBank/DDBJ databases">
        <title>Draft assemblies of triclosan tolerant bacteria isolated from returned activated sludge.</title>
        <authorList>
            <person name="Van Hamelsveld S."/>
        </authorList>
    </citation>
    <scope>NUCLEOTIDE SEQUENCE</scope>
    <source>
        <strain evidence="3">GW210015_S63</strain>
    </source>
</reference>
<keyword evidence="2" id="KW-0503">Monooxygenase</keyword>
<dbReference type="GO" id="GO:0016705">
    <property type="term" value="F:oxidoreductase activity, acting on paired donors, with incorporation or reduction of molecular oxygen"/>
    <property type="evidence" value="ECO:0007669"/>
    <property type="project" value="InterPro"/>
</dbReference>
<sequence>MAFAIPAAERPEHVPVERVIDFDIYALQVDDGEYQAQIGRQLHAPGAPDIFWTPQNGGHWVTARADLIDEILADPQRFSSRRISVIDAMNPTPPFAPLQIDPPDHAQYRKLLGLAMSPVAVSALGDQARALAIELIEGFKAKGECEFIGDFAAHLPVAIFMSMVDLPTDDRPQLLEIAESLVRSDSLMDVMQGNQRLAAYTLQKITERRCKPGADLISQLLAAEVGGKPMDDLTLLGMIDLLLLAGLDTVASMMGFFARYLALNPGFRQRLTAEPESIPRAVEELLRRFPIANLARQVVDDCTLGGVSLRAGELILLPTAAFGLDERRFERPEAVELERKSKINATFGGGAHRCLGAMLARVELRIFLEEWLARIPDFHLKPGVALSVHSGAVAAIRQLPLVWEVD</sequence>
<keyword evidence="2" id="KW-0560">Oxidoreductase</keyword>
<dbReference type="InterPro" id="IPR036396">
    <property type="entry name" value="Cyt_P450_sf"/>
</dbReference>
<evidence type="ECO:0000313" key="4">
    <source>
        <dbReference type="Proteomes" id="UP001220662"/>
    </source>
</evidence>
<dbReference type="PRINTS" id="PR00359">
    <property type="entry name" value="BP450"/>
</dbReference>
<evidence type="ECO:0000313" key="3">
    <source>
        <dbReference type="EMBL" id="MDF3843011.1"/>
    </source>
</evidence>
<dbReference type="EMBL" id="JARJLR010000246">
    <property type="protein sequence ID" value="MDF3843011.1"/>
    <property type="molecule type" value="Genomic_DNA"/>
</dbReference>
<dbReference type="Pfam" id="PF00067">
    <property type="entry name" value="p450"/>
    <property type="match status" value="1"/>
</dbReference>
<comment type="caution">
    <text evidence="3">The sequence shown here is derived from an EMBL/GenBank/DDBJ whole genome shotgun (WGS) entry which is preliminary data.</text>
</comment>
<comment type="similarity">
    <text evidence="1 2">Belongs to the cytochrome P450 family.</text>
</comment>
<accession>A0AAW6P9K8</accession>
<keyword evidence="2" id="KW-0349">Heme</keyword>
<dbReference type="PANTHER" id="PTHR46696:SF6">
    <property type="entry name" value="P450, PUTATIVE (EUROFUNG)-RELATED"/>
    <property type="match status" value="1"/>
</dbReference>
<dbReference type="PANTHER" id="PTHR46696">
    <property type="entry name" value="P450, PUTATIVE (EUROFUNG)-RELATED"/>
    <property type="match status" value="1"/>
</dbReference>
<dbReference type="Proteomes" id="UP001220662">
    <property type="component" value="Unassembled WGS sequence"/>
</dbReference>
<protein>
    <submittedName>
        <fullName evidence="3">Cytochrome P450</fullName>
    </submittedName>
</protein>
<dbReference type="PROSITE" id="PS00086">
    <property type="entry name" value="CYTOCHROME_P450"/>
    <property type="match status" value="1"/>
</dbReference>
<dbReference type="Gene3D" id="1.10.630.10">
    <property type="entry name" value="Cytochrome P450"/>
    <property type="match status" value="1"/>
</dbReference>
<dbReference type="InterPro" id="IPR001128">
    <property type="entry name" value="Cyt_P450"/>
</dbReference>
<dbReference type="GO" id="GO:0020037">
    <property type="term" value="F:heme binding"/>
    <property type="evidence" value="ECO:0007669"/>
    <property type="project" value="InterPro"/>
</dbReference>
<dbReference type="InterPro" id="IPR002397">
    <property type="entry name" value="Cyt_P450_B"/>
</dbReference>
<dbReference type="SUPFAM" id="SSF48264">
    <property type="entry name" value="Cytochrome P450"/>
    <property type="match status" value="1"/>
</dbReference>
<gene>
    <name evidence="3" type="ORF">P3W55_14965</name>
</gene>
<keyword evidence="2" id="KW-0479">Metal-binding</keyword>
<evidence type="ECO:0000256" key="2">
    <source>
        <dbReference type="RuleBase" id="RU000461"/>
    </source>
</evidence>
<proteinExistence type="inferred from homology"/>